<dbReference type="Gene3D" id="3.90.70.10">
    <property type="entry name" value="Cysteine proteinases"/>
    <property type="match status" value="1"/>
</dbReference>
<protein>
    <recommendedName>
        <fullName evidence="8">Fucosyltransferase</fullName>
        <ecNumber evidence="8">2.4.1.-</ecNumber>
    </recommendedName>
</protein>
<dbReference type="SMART" id="SM00645">
    <property type="entry name" value="Pept_C1"/>
    <property type="match status" value="1"/>
</dbReference>
<evidence type="ECO:0000256" key="3">
    <source>
        <dbReference type="ARBA" id="ARBA00022676"/>
    </source>
</evidence>
<keyword evidence="5" id="KW-1015">Disulfide bond</keyword>
<dbReference type="GO" id="GO:0042546">
    <property type="term" value="P:cell wall biogenesis"/>
    <property type="evidence" value="ECO:0007669"/>
    <property type="project" value="InterPro"/>
</dbReference>
<dbReference type="InterPro" id="IPR000668">
    <property type="entry name" value="Peptidase_C1A_C"/>
</dbReference>
<evidence type="ECO:0000256" key="6">
    <source>
        <dbReference type="ARBA" id="ARBA00023180"/>
    </source>
</evidence>
<dbReference type="InterPro" id="IPR038765">
    <property type="entry name" value="Papain-like_cys_pep_sf"/>
</dbReference>
<keyword evidence="9" id="KW-0732">Signal</keyword>
<evidence type="ECO:0000256" key="2">
    <source>
        <dbReference type="ARBA" id="ARBA00010481"/>
    </source>
</evidence>
<dbReference type="Gene3D" id="3.40.50.11340">
    <property type="match status" value="1"/>
</dbReference>
<comment type="similarity">
    <text evidence="2 8">Belongs to the glycosyltransferase 37 family.</text>
</comment>
<dbReference type="OrthoDB" id="604222at2759"/>
<keyword evidence="8" id="KW-0333">Golgi apparatus</keyword>
<dbReference type="PRINTS" id="PR00705">
    <property type="entry name" value="PAPAIN"/>
</dbReference>
<dbReference type="SUPFAM" id="SSF54001">
    <property type="entry name" value="Cysteine proteinases"/>
    <property type="match status" value="1"/>
</dbReference>
<evidence type="ECO:0000259" key="10">
    <source>
        <dbReference type="SMART" id="SM00645"/>
    </source>
</evidence>
<feature type="non-terminal residue" evidence="12">
    <location>
        <position position="1"/>
    </location>
</feature>
<dbReference type="InterPro" id="IPR004938">
    <property type="entry name" value="XG_FTase"/>
</dbReference>
<dbReference type="Pfam" id="PF03254">
    <property type="entry name" value="XG_FTase"/>
    <property type="match status" value="1"/>
</dbReference>
<comment type="function">
    <text evidence="8">May be involved in cell wall biosynthesis.</text>
</comment>
<comment type="similarity">
    <text evidence="1">Belongs to the peptidase C1 family.</text>
</comment>
<evidence type="ECO:0000256" key="9">
    <source>
        <dbReference type="SAM" id="SignalP"/>
    </source>
</evidence>
<keyword evidence="4 8" id="KW-0808">Transferase</keyword>
<keyword evidence="13" id="KW-1185">Reference proteome</keyword>
<evidence type="ECO:0000256" key="7">
    <source>
        <dbReference type="ARBA" id="ARBA00023316"/>
    </source>
</evidence>
<dbReference type="FunFam" id="3.90.70.10:FF:000332">
    <property type="entry name" value="Cathepsin L1"/>
    <property type="match status" value="1"/>
</dbReference>
<evidence type="ECO:0000313" key="13">
    <source>
        <dbReference type="Proteomes" id="UP000324897"/>
    </source>
</evidence>
<dbReference type="Proteomes" id="UP000324897">
    <property type="component" value="Chromosome 3"/>
</dbReference>
<keyword evidence="6" id="KW-0325">Glycoprotein</keyword>
<evidence type="ECO:0000256" key="5">
    <source>
        <dbReference type="ARBA" id="ARBA00023157"/>
    </source>
</evidence>
<feature type="signal peptide" evidence="9">
    <location>
        <begin position="1"/>
        <end position="22"/>
    </location>
</feature>
<comment type="caution">
    <text evidence="12">The sequence shown here is derived from an EMBL/GenBank/DDBJ whole genome shotgun (WGS) entry which is preliminary data.</text>
</comment>
<name>A0A5J9THV4_9POAL</name>
<keyword evidence="7 8" id="KW-0961">Cell wall biogenesis/degradation</keyword>
<dbReference type="Pfam" id="PF08246">
    <property type="entry name" value="Inhibitor_I29"/>
    <property type="match status" value="1"/>
</dbReference>
<dbReference type="InterPro" id="IPR025661">
    <property type="entry name" value="Pept_asp_AS"/>
</dbReference>
<evidence type="ECO:0000256" key="1">
    <source>
        <dbReference type="ARBA" id="ARBA00008455"/>
    </source>
</evidence>
<feature type="domain" description="Cathepsin propeptide inhibitor" evidence="11">
    <location>
        <begin position="40"/>
        <end position="98"/>
    </location>
</feature>
<dbReference type="GO" id="GO:0008107">
    <property type="term" value="F:galactoside 2-alpha-L-fucosyltransferase activity"/>
    <property type="evidence" value="ECO:0007669"/>
    <property type="project" value="InterPro"/>
</dbReference>
<dbReference type="Pfam" id="PF00112">
    <property type="entry name" value="Peptidase_C1"/>
    <property type="match status" value="1"/>
</dbReference>
<dbReference type="InterPro" id="IPR039417">
    <property type="entry name" value="Peptidase_C1A_papain-like"/>
</dbReference>
<feature type="chain" id="PRO_5023831261" description="Fucosyltransferase" evidence="9">
    <location>
        <begin position="23"/>
        <end position="553"/>
    </location>
</feature>
<dbReference type="PANTHER" id="PTHR12411">
    <property type="entry name" value="CYSTEINE PROTEASE FAMILY C1-RELATED"/>
    <property type="match status" value="1"/>
</dbReference>
<dbReference type="GO" id="GO:0008234">
    <property type="term" value="F:cysteine-type peptidase activity"/>
    <property type="evidence" value="ECO:0007669"/>
    <property type="project" value="InterPro"/>
</dbReference>
<dbReference type="EC" id="2.4.1.-" evidence="8"/>
<dbReference type="SMART" id="SM00848">
    <property type="entry name" value="Inhibitor_I29"/>
    <property type="match status" value="1"/>
</dbReference>
<evidence type="ECO:0000259" key="11">
    <source>
        <dbReference type="SMART" id="SM00848"/>
    </source>
</evidence>
<gene>
    <name evidence="12" type="ORF">EJB05_44554</name>
</gene>
<proteinExistence type="inferred from homology"/>
<keyword evidence="3 8" id="KW-0328">Glycosyltransferase</keyword>
<comment type="subcellular location">
    <subcellularLocation>
        <location evidence="8">Golgi apparatus</location>
        <location evidence="8">Golgi stack membrane</location>
        <topology evidence="8">Single-pass type II membrane protein</topology>
    </subcellularLocation>
</comment>
<dbReference type="PROSITE" id="PS00640">
    <property type="entry name" value="THIOL_PROTEASE_ASN"/>
    <property type="match status" value="1"/>
</dbReference>
<dbReference type="EMBL" id="RWGY01000039">
    <property type="protein sequence ID" value="TVU10996.1"/>
    <property type="molecule type" value="Genomic_DNA"/>
</dbReference>
<evidence type="ECO:0000256" key="8">
    <source>
        <dbReference type="RuleBase" id="RU367004"/>
    </source>
</evidence>
<dbReference type="GO" id="GO:0071555">
    <property type="term" value="P:cell wall organization"/>
    <property type="evidence" value="ECO:0007669"/>
    <property type="project" value="UniProtKB-UniRule"/>
</dbReference>
<dbReference type="AlphaFoldDB" id="A0A5J9THV4"/>
<accession>A0A5J9THV4</accession>
<dbReference type="Gramene" id="TVU10996">
    <property type="protein sequence ID" value="TVU10996"/>
    <property type="gene ID" value="EJB05_44554"/>
</dbReference>
<evidence type="ECO:0000313" key="12">
    <source>
        <dbReference type="EMBL" id="TVU10996.1"/>
    </source>
</evidence>
<dbReference type="GO" id="GO:0032580">
    <property type="term" value="C:Golgi cisterna membrane"/>
    <property type="evidence" value="ECO:0007669"/>
    <property type="project" value="UniProtKB-SubCell"/>
</dbReference>
<dbReference type="CDD" id="cd02248">
    <property type="entry name" value="Peptidase_C1A"/>
    <property type="match status" value="1"/>
</dbReference>
<dbReference type="GO" id="GO:0006508">
    <property type="term" value="P:proteolysis"/>
    <property type="evidence" value="ECO:0007669"/>
    <property type="project" value="InterPro"/>
</dbReference>
<sequence length="553" mass="61346">MIALPALLVMAIALANAPAVSSMDFTEGDLASKESLWALYERWCAHYSVARDMGEEARRFDVFEKNVLFVHEFNNKGDDAPYKLRLNHFADTAASDEFTPCYKKKHSKTSKGGRHQGSRFRHGALAERDLPKEVDWRMRRIGGRPGCVTDVKYQTRQCGSCWAFATTAAMEGLSSIVTDRLIPLSEQQLIDCNSENDGCGGGDATAAFDYIKEVGGLAREADYPYTAKQGTCTKHPSAALFPIDGYEEVPASDEVALMKAVSQQPVVASIDGSGAAFALYGGGVFRGPCGMNTTHQVAVIGYGKDYDSGTGLDYWLIKNSWGASWGEHGYMRLSREVTADKGGMCGILMEALYPFSSFEIGRRYCFSVASWFKDSTNNDYQSVYYYKNMTRVPSPYLIKRLREQEALQRWCGPGTEPYTRASERLQSGATDDVDGCSYLVLISYRGLGNRVLSTASAFLYALITNRVLLVDPGHGNTFPRAPLLRAVPGRDMAAAPGLPAPKLSRWAVMRFYNAYLRNADERLGIQIRVFDSDSASSWIRSWRAHRRSTRYLS</sequence>
<dbReference type="InterPro" id="IPR013128">
    <property type="entry name" value="Peptidase_C1A"/>
</dbReference>
<feature type="domain" description="Peptidase C1A papain C-terminal" evidence="10">
    <location>
        <begin position="130"/>
        <end position="355"/>
    </location>
</feature>
<reference evidence="12 13" key="1">
    <citation type="journal article" date="2019" name="Sci. Rep.">
        <title>A high-quality genome of Eragrostis curvula grass provides insights into Poaceae evolution and supports new strategies to enhance forage quality.</title>
        <authorList>
            <person name="Carballo J."/>
            <person name="Santos B.A.C.M."/>
            <person name="Zappacosta D."/>
            <person name="Garbus I."/>
            <person name="Selva J.P."/>
            <person name="Gallo C.A."/>
            <person name="Diaz A."/>
            <person name="Albertini E."/>
            <person name="Caccamo M."/>
            <person name="Echenique V."/>
        </authorList>
    </citation>
    <scope>NUCLEOTIDE SEQUENCE [LARGE SCALE GENOMIC DNA]</scope>
    <source>
        <strain evidence="13">cv. Victoria</strain>
        <tissue evidence="12">Leaf</tissue>
    </source>
</reference>
<dbReference type="InterPro" id="IPR013201">
    <property type="entry name" value="Prot_inhib_I29"/>
</dbReference>
<organism evidence="12 13">
    <name type="scientific">Eragrostis curvula</name>
    <name type="common">weeping love grass</name>
    <dbReference type="NCBI Taxonomy" id="38414"/>
    <lineage>
        <taxon>Eukaryota</taxon>
        <taxon>Viridiplantae</taxon>
        <taxon>Streptophyta</taxon>
        <taxon>Embryophyta</taxon>
        <taxon>Tracheophyta</taxon>
        <taxon>Spermatophyta</taxon>
        <taxon>Magnoliopsida</taxon>
        <taxon>Liliopsida</taxon>
        <taxon>Poales</taxon>
        <taxon>Poaceae</taxon>
        <taxon>PACMAD clade</taxon>
        <taxon>Chloridoideae</taxon>
        <taxon>Eragrostideae</taxon>
        <taxon>Eragrostidinae</taxon>
        <taxon>Eragrostis</taxon>
    </lineage>
</organism>
<evidence type="ECO:0000256" key="4">
    <source>
        <dbReference type="ARBA" id="ARBA00022679"/>
    </source>
</evidence>